<dbReference type="GeneID" id="19135081"/>
<dbReference type="AlphaFoldDB" id="M2QZU9"/>
<proteinExistence type="predicted"/>
<dbReference type="KEGG" id="bsc:COCSADRAFT_244495"/>
<evidence type="ECO:0000313" key="2">
    <source>
        <dbReference type="EMBL" id="EMD60579.1"/>
    </source>
</evidence>
<dbReference type="HOGENOM" id="CLU_2413096_0_0_1"/>
<dbReference type="EMBL" id="KB445650">
    <property type="protein sequence ID" value="EMD60579.1"/>
    <property type="molecule type" value="Genomic_DNA"/>
</dbReference>
<dbReference type="RefSeq" id="XP_007703891.1">
    <property type="nucleotide sequence ID" value="XM_007705701.1"/>
</dbReference>
<sequence length="103" mass="10937">MFMYTGTCHLPTNPSANASHPDITPPSSHAPALNSALRPSSPHRPPTLGNARASWPSPPRAAKATSACVMPTPTPTLMPFLFLETCPPSRCSAMTQRVSLTKN</sequence>
<name>M2QZU9_COCSN</name>
<reference evidence="3" key="2">
    <citation type="journal article" date="2013" name="PLoS Genet.">
        <title>Comparative genome structure, secondary metabolite, and effector coding capacity across Cochliobolus pathogens.</title>
        <authorList>
            <person name="Condon B.J."/>
            <person name="Leng Y."/>
            <person name="Wu D."/>
            <person name="Bushley K.E."/>
            <person name="Ohm R.A."/>
            <person name="Otillar R."/>
            <person name="Martin J."/>
            <person name="Schackwitz W."/>
            <person name="Grimwood J."/>
            <person name="MohdZainudin N."/>
            <person name="Xue C."/>
            <person name="Wang R."/>
            <person name="Manning V.A."/>
            <person name="Dhillon B."/>
            <person name="Tu Z.J."/>
            <person name="Steffenson B.J."/>
            <person name="Salamov A."/>
            <person name="Sun H."/>
            <person name="Lowry S."/>
            <person name="LaButti K."/>
            <person name="Han J."/>
            <person name="Copeland A."/>
            <person name="Lindquist E."/>
            <person name="Barry K."/>
            <person name="Schmutz J."/>
            <person name="Baker S.E."/>
            <person name="Ciuffetti L.M."/>
            <person name="Grigoriev I.V."/>
            <person name="Zhong S."/>
            <person name="Turgeon B.G."/>
        </authorList>
    </citation>
    <scope>NUCLEOTIDE SEQUENCE [LARGE SCALE GENOMIC DNA]</scope>
    <source>
        <strain evidence="3">ND90Pr / ATCC 201652</strain>
    </source>
</reference>
<feature type="compositionally biased region" description="Low complexity" evidence="1">
    <location>
        <begin position="51"/>
        <end position="64"/>
    </location>
</feature>
<gene>
    <name evidence="2" type="ORF">COCSADRAFT_244495</name>
</gene>
<dbReference type="OMA" id="RCSAMTQ"/>
<organism evidence="2 3">
    <name type="scientific">Cochliobolus sativus (strain ND90Pr / ATCC 201652)</name>
    <name type="common">Common root rot and spot blotch fungus</name>
    <name type="synonym">Bipolaris sorokiniana</name>
    <dbReference type="NCBI Taxonomy" id="665912"/>
    <lineage>
        <taxon>Eukaryota</taxon>
        <taxon>Fungi</taxon>
        <taxon>Dikarya</taxon>
        <taxon>Ascomycota</taxon>
        <taxon>Pezizomycotina</taxon>
        <taxon>Dothideomycetes</taxon>
        <taxon>Pleosporomycetidae</taxon>
        <taxon>Pleosporales</taxon>
        <taxon>Pleosporineae</taxon>
        <taxon>Pleosporaceae</taxon>
        <taxon>Bipolaris</taxon>
    </lineage>
</organism>
<feature type="region of interest" description="Disordered" evidence="1">
    <location>
        <begin position="1"/>
        <end position="66"/>
    </location>
</feature>
<evidence type="ECO:0000256" key="1">
    <source>
        <dbReference type="SAM" id="MobiDB-lite"/>
    </source>
</evidence>
<reference evidence="2 3" key="1">
    <citation type="journal article" date="2012" name="PLoS Pathog.">
        <title>Diverse lifestyles and strategies of plant pathogenesis encoded in the genomes of eighteen Dothideomycetes fungi.</title>
        <authorList>
            <person name="Ohm R.A."/>
            <person name="Feau N."/>
            <person name="Henrissat B."/>
            <person name="Schoch C.L."/>
            <person name="Horwitz B.A."/>
            <person name="Barry K.W."/>
            <person name="Condon B.J."/>
            <person name="Copeland A.C."/>
            <person name="Dhillon B."/>
            <person name="Glaser F."/>
            <person name="Hesse C.N."/>
            <person name="Kosti I."/>
            <person name="LaButti K."/>
            <person name="Lindquist E.A."/>
            <person name="Lucas S."/>
            <person name="Salamov A.A."/>
            <person name="Bradshaw R.E."/>
            <person name="Ciuffetti L."/>
            <person name="Hamelin R.C."/>
            <person name="Kema G.H.J."/>
            <person name="Lawrence C."/>
            <person name="Scott J.A."/>
            <person name="Spatafora J.W."/>
            <person name="Turgeon B.G."/>
            <person name="de Wit P.J.G.M."/>
            <person name="Zhong S."/>
            <person name="Goodwin S.B."/>
            <person name="Grigoriev I.V."/>
        </authorList>
    </citation>
    <scope>NUCLEOTIDE SEQUENCE [LARGE SCALE GENOMIC DNA]</scope>
    <source>
        <strain evidence="3">ND90Pr / ATCC 201652</strain>
    </source>
</reference>
<keyword evidence="3" id="KW-1185">Reference proteome</keyword>
<accession>M2QZU9</accession>
<protein>
    <submittedName>
        <fullName evidence="2">Uncharacterized protein</fullName>
    </submittedName>
</protein>
<dbReference type="OrthoDB" id="10409663at2759"/>
<evidence type="ECO:0000313" key="3">
    <source>
        <dbReference type="Proteomes" id="UP000016934"/>
    </source>
</evidence>
<dbReference type="Proteomes" id="UP000016934">
    <property type="component" value="Unassembled WGS sequence"/>
</dbReference>